<keyword evidence="7" id="KW-0472">Membrane</keyword>
<evidence type="ECO:0000256" key="7">
    <source>
        <dbReference type="SAM" id="Phobius"/>
    </source>
</evidence>
<accession>A0A6G3QNA9</accession>
<keyword evidence="3" id="KW-0378">Hydrolase</keyword>
<feature type="region of interest" description="Disordered" evidence="6">
    <location>
        <begin position="330"/>
        <end position="368"/>
    </location>
</feature>
<feature type="domain" description="Peptidase S8/S53" evidence="9">
    <location>
        <begin position="68"/>
        <end position="322"/>
    </location>
</feature>
<dbReference type="InterPro" id="IPR015500">
    <property type="entry name" value="Peptidase_S8_subtilisin-rel"/>
</dbReference>
<dbReference type="Gene3D" id="3.40.50.200">
    <property type="entry name" value="Peptidase S8/S53 domain"/>
    <property type="match status" value="1"/>
</dbReference>
<evidence type="ECO:0000313" key="10">
    <source>
        <dbReference type="EMBL" id="NEA84792.1"/>
    </source>
</evidence>
<dbReference type="GO" id="GO:0006508">
    <property type="term" value="P:proteolysis"/>
    <property type="evidence" value="ECO:0007669"/>
    <property type="project" value="UniProtKB-KW"/>
</dbReference>
<comment type="caution">
    <text evidence="10">The sequence shown here is derived from an EMBL/GenBank/DDBJ whole genome shotgun (WGS) entry which is preliminary data.</text>
</comment>
<feature type="transmembrane region" description="Helical" evidence="7">
    <location>
        <begin position="373"/>
        <end position="394"/>
    </location>
</feature>
<dbReference type="SUPFAM" id="SSF52743">
    <property type="entry name" value="Subtilisin-like"/>
    <property type="match status" value="1"/>
</dbReference>
<keyword evidence="2" id="KW-0645">Protease</keyword>
<evidence type="ECO:0000259" key="9">
    <source>
        <dbReference type="Pfam" id="PF00082"/>
    </source>
</evidence>
<evidence type="ECO:0000256" key="1">
    <source>
        <dbReference type="ARBA" id="ARBA00011073"/>
    </source>
</evidence>
<feature type="compositionally biased region" description="Basic and acidic residues" evidence="6">
    <location>
        <begin position="344"/>
        <end position="362"/>
    </location>
</feature>
<dbReference type="PANTHER" id="PTHR43399">
    <property type="entry name" value="SUBTILISIN-RELATED"/>
    <property type="match status" value="1"/>
</dbReference>
<dbReference type="PROSITE" id="PS51892">
    <property type="entry name" value="SUBTILASE"/>
    <property type="match status" value="1"/>
</dbReference>
<comment type="caution">
    <text evidence="5">Lacks conserved residue(s) required for the propagation of feature annotation.</text>
</comment>
<comment type="similarity">
    <text evidence="1 5">Belongs to the peptidase S8 family.</text>
</comment>
<dbReference type="InterPro" id="IPR036852">
    <property type="entry name" value="Peptidase_S8/S53_dom_sf"/>
</dbReference>
<organism evidence="10">
    <name type="scientific">Streptomyces sp. SID14436</name>
    <dbReference type="NCBI Taxonomy" id="2706070"/>
    <lineage>
        <taxon>Bacteria</taxon>
        <taxon>Bacillati</taxon>
        <taxon>Actinomycetota</taxon>
        <taxon>Actinomycetes</taxon>
        <taxon>Kitasatosporales</taxon>
        <taxon>Streptomycetaceae</taxon>
        <taxon>Streptomyces</taxon>
    </lineage>
</organism>
<dbReference type="GO" id="GO:0004252">
    <property type="term" value="F:serine-type endopeptidase activity"/>
    <property type="evidence" value="ECO:0007669"/>
    <property type="project" value="InterPro"/>
</dbReference>
<evidence type="ECO:0000256" key="4">
    <source>
        <dbReference type="ARBA" id="ARBA00022825"/>
    </source>
</evidence>
<dbReference type="InterPro" id="IPR051048">
    <property type="entry name" value="Peptidase_S8/S53_subtilisin"/>
</dbReference>
<protein>
    <submittedName>
        <fullName evidence="10">S8 family serine peptidase</fullName>
    </submittedName>
</protein>
<dbReference type="PRINTS" id="PR00723">
    <property type="entry name" value="SUBTILISIN"/>
</dbReference>
<feature type="region of interest" description="Disordered" evidence="6">
    <location>
        <begin position="1"/>
        <end position="20"/>
    </location>
</feature>
<keyword evidence="4" id="KW-0720">Serine protease</keyword>
<dbReference type="PANTHER" id="PTHR43399:SF4">
    <property type="entry name" value="CELL WALL-ASSOCIATED PROTEASE"/>
    <property type="match status" value="1"/>
</dbReference>
<name>A0A6G3QNA9_9ACTN</name>
<feature type="chain" id="PRO_5026061742" evidence="8">
    <location>
        <begin position="45"/>
        <end position="400"/>
    </location>
</feature>
<evidence type="ECO:0000256" key="2">
    <source>
        <dbReference type="ARBA" id="ARBA00022670"/>
    </source>
</evidence>
<evidence type="ECO:0000256" key="3">
    <source>
        <dbReference type="ARBA" id="ARBA00022801"/>
    </source>
</evidence>
<reference evidence="10" key="1">
    <citation type="submission" date="2020-01" db="EMBL/GenBank/DDBJ databases">
        <title>Insect and environment-associated Actinomycetes.</title>
        <authorList>
            <person name="Currrie C."/>
            <person name="Chevrette M."/>
            <person name="Carlson C."/>
            <person name="Stubbendieck R."/>
            <person name="Wendt-Pienkowski E."/>
        </authorList>
    </citation>
    <scope>NUCLEOTIDE SEQUENCE</scope>
    <source>
        <strain evidence="10">SID14436</strain>
    </source>
</reference>
<evidence type="ECO:0000256" key="8">
    <source>
        <dbReference type="SAM" id="SignalP"/>
    </source>
</evidence>
<evidence type="ECO:0000256" key="6">
    <source>
        <dbReference type="SAM" id="MobiDB-lite"/>
    </source>
</evidence>
<dbReference type="Pfam" id="PF00082">
    <property type="entry name" value="Peptidase_S8"/>
    <property type="match status" value="1"/>
</dbReference>
<keyword evidence="8" id="KW-0732">Signal</keyword>
<evidence type="ECO:0000256" key="5">
    <source>
        <dbReference type="PROSITE-ProRule" id="PRU01240"/>
    </source>
</evidence>
<keyword evidence="7" id="KW-1133">Transmembrane helix</keyword>
<dbReference type="InterPro" id="IPR023827">
    <property type="entry name" value="Peptidase_S8_Asp-AS"/>
</dbReference>
<gene>
    <name evidence="10" type="ORF">G3I53_01595</name>
</gene>
<proteinExistence type="inferred from homology"/>
<keyword evidence="7" id="KW-0812">Transmembrane</keyword>
<dbReference type="EMBL" id="JAAGMD010000047">
    <property type="protein sequence ID" value="NEA84792.1"/>
    <property type="molecule type" value="Genomic_DNA"/>
</dbReference>
<feature type="signal peptide" evidence="8">
    <location>
        <begin position="1"/>
        <end position="44"/>
    </location>
</feature>
<sequence>MSRSAGRDATASSHTQRRRRRSGVCSLLGAALLLSTGLTSGAAAADAQSTQWALSAMKAEEMWKVSTGEGVKIAVIDTGVNPDTPALKGQVLADEVPESLAHKATEDDEGHGTTMAELIAGTGAGGGLKGLAPGAKVVPYRVAMKAETGPESRKFPDLADVIRAVADSDVKIINMSFGGEFHVPDIEKAITYAHSKGKLMITSAVTNPESKHAVGYPAAYPYVVGVAATDASGKVINRSEESNFVDVAAPGQDLASYCDTVRRSSCDGNEGIDGAAALTSASAALVWSAHPDWTANQVLGSLIDTAGRDWEKDDPSTFLGYGLVRPRRVLENPDFKPGPADTDPLARENDRSMFDKSGKPAADDSSDNGNTTLWVVLGGAAAVLALGGGAFAVLRSRRSS</sequence>
<dbReference type="InterPro" id="IPR000209">
    <property type="entry name" value="Peptidase_S8/S53_dom"/>
</dbReference>
<dbReference type="AlphaFoldDB" id="A0A6G3QNA9"/>
<dbReference type="PROSITE" id="PS00136">
    <property type="entry name" value="SUBTILASE_ASP"/>
    <property type="match status" value="1"/>
</dbReference>